<dbReference type="EMBL" id="JADKFW010000015">
    <property type="protein sequence ID" value="MBK9719055.1"/>
    <property type="molecule type" value="Genomic_DNA"/>
</dbReference>
<dbReference type="Proteomes" id="UP000808349">
    <property type="component" value="Unassembled WGS sequence"/>
</dbReference>
<evidence type="ECO:0008006" key="3">
    <source>
        <dbReference type="Google" id="ProtNLM"/>
    </source>
</evidence>
<comment type="caution">
    <text evidence="1">The sequence shown here is derived from an EMBL/GenBank/DDBJ whole genome shotgun (WGS) entry which is preliminary data.</text>
</comment>
<proteinExistence type="predicted"/>
<dbReference type="PROSITE" id="PS51257">
    <property type="entry name" value="PROKAR_LIPOPROTEIN"/>
    <property type="match status" value="1"/>
</dbReference>
<reference evidence="1 2" key="1">
    <citation type="submission" date="2020-10" db="EMBL/GenBank/DDBJ databases">
        <title>Connecting structure to function with the recovery of over 1000 high-quality activated sludge metagenome-assembled genomes encoding full-length rRNA genes using long-read sequencing.</title>
        <authorList>
            <person name="Singleton C.M."/>
            <person name="Petriglieri F."/>
            <person name="Kristensen J.M."/>
            <person name="Kirkegaard R.H."/>
            <person name="Michaelsen T.Y."/>
            <person name="Andersen M.H."/>
            <person name="Karst S.M."/>
            <person name="Dueholm M.S."/>
            <person name="Nielsen P.H."/>
            <person name="Albertsen M."/>
        </authorList>
    </citation>
    <scope>NUCLEOTIDE SEQUENCE [LARGE SCALE GENOMIC DNA]</scope>
    <source>
        <strain evidence="1">Ribe_18-Q3-R11-54_BAT3C.373</strain>
    </source>
</reference>
<name>A0A9D7SAJ0_9BACT</name>
<gene>
    <name evidence="1" type="ORF">IPO85_16375</name>
</gene>
<protein>
    <recommendedName>
        <fullName evidence="3">Lipoprotein</fullName>
    </recommendedName>
</protein>
<dbReference type="AlphaFoldDB" id="A0A9D7SAJ0"/>
<evidence type="ECO:0000313" key="2">
    <source>
        <dbReference type="Proteomes" id="UP000808349"/>
    </source>
</evidence>
<organism evidence="1 2">
    <name type="scientific">Candidatus Defluviibacterium haderslevense</name>
    <dbReference type="NCBI Taxonomy" id="2981993"/>
    <lineage>
        <taxon>Bacteria</taxon>
        <taxon>Pseudomonadati</taxon>
        <taxon>Bacteroidota</taxon>
        <taxon>Saprospiria</taxon>
        <taxon>Saprospirales</taxon>
        <taxon>Saprospiraceae</taxon>
        <taxon>Candidatus Defluviibacterium</taxon>
    </lineage>
</organism>
<evidence type="ECO:0000313" key="1">
    <source>
        <dbReference type="EMBL" id="MBK9719055.1"/>
    </source>
</evidence>
<accession>A0A9D7SAJ0</accession>
<sequence length="155" mass="17440">MKNSIPILVLMFTITACVPMKKHKALILQYSDVNAALKEKNDINTSLSEQLDKCNALNEFNTSKIKDLEAHIKFAESNNTNLTTRIGELSGSTKTNAEVLQRALAEIYDKDEQITELSNILKKKDSVNVILVKKVSKSITNKRFRKSLEKIGLVF</sequence>